<evidence type="ECO:0000256" key="1">
    <source>
        <dbReference type="ARBA" id="ARBA00023125"/>
    </source>
</evidence>
<dbReference type="PANTHER" id="PTHR30204:SF92">
    <property type="entry name" value="HTH-TYPE TRANSCRIPTIONAL REGULATOR ZNTR"/>
    <property type="match status" value="1"/>
</dbReference>
<dbReference type="EMBL" id="LN907827">
    <property type="protein sequence ID" value="CUU23748.1"/>
    <property type="molecule type" value="Genomic_DNA"/>
</dbReference>
<dbReference type="GO" id="GO:0046872">
    <property type="term" value="F:metal ion binding"/>
    <property type="evidence" value="ECO:0007669"/>
    <property type="project" value="InterPro"/>
</dbReference>
<gene>
    <name evidence="4" type="ORF">EM595_1514</name>
</gene>
<dbReference type="SUPFAM" id="SSF46955">
    <property type="entry name" value="Putative DNA-binding domain"/>
    <property type="match status" value="1"/>
</dbReference>
<dbReference type="InterPro" id="IPR011791">
    <property type="entry name" value="CadR-PbrR"/>
</dbReference>
<dbReference type="GO" id="GO:0045893">
    <property type="term" value="P:positive regulation of DNA-templated transcription"/>
    <property type="evidence" value="ECO:0007669"/>
    <property type="project" value="InterPro"/>
</dbReference>
<dbReference type="GO" id="GO:0003677">
    <property type="term" value="F:DNA binding"/>
    <property type="evidence" value="ECO:0007669"/>
    <property type="project" value="UniProtKB-KW"/>
</dbReference>
<dbReference type="AlphaFoldDB" id="A0A0U5GKS6"/>
<dbReference type="NCBIfam" id="TIGR02047">
    <property type="entry name" value="CadR-PbrR"/>
    <property type="match status" value="1"/>
</dbReference>
<dbReference type="Pfam" id="PF13411">
    <property type="entry name" value="MerR_1"/>
    <property type="match status" value="1"/>
</dbReference>
<name>A0A0U5GKS6_9GAMM</name>
<organism evidence="4 5">
    <name type="scientific">Duffyella gerundensis</name>
    <dbReference type="NCBI Taxonomy" id="1619313"/>
    <lineage>
        <taxon>Bacteria</taxon>
        <taxon>Pseudomonadati</taxon>
        <taxon>Pseudomonadota</taxon>
        <taxon>Gammaproteobacteria</taxon>
        <taxon>Enterobacterales</taxon>
        <taxon>Erwiniaceae</taxon>
        <taxon>Duffyella</taxon>
    </lineage>
</organism>
<dbReference type="GeneID" id="84613455"/>
<feature type="domain" description="HTH merR-type" evidence="3">
    <location>
        <begin position="1"/>
        <end position="70"/>
    </location>
</feature>
<reference evidence="5" key="1">
    <citation type="submission" date="2015-11" db="EMBL/GenBank/DDBJ databases">
        <authorList>
            <person name="Blom J."/>
        </authorList>
    </citation>
    <scope>NUCLEOTIDE SEQUENCE [LARGE SCALE GENOMIC DNA]</scope>
</reference>
<dbReference type="STRING" id="1619313.EM595_1514"/>
<keyword evidence="2" id="KW-0175">Coiled coil</keyword>
<dbReference type="PRINTS" id="PR00040">
    <property type="entry name" value="HTHMERR"/>
</dbReference>
<dbReference type="OrthoDB" id="9808480at2"/>
<proteinExistence type="predicted"/>
<evidence type="ECO:0000259" key="3">
    <source>
        <dbReference type="PROSITE" id="PS50937"/>
    </source>
</evidence>
<accession>A0A0U5GKS6</accession>
<feature type="coiled-coil region" evidence="2">
    <location>
        <begin position="85"/>
        <end position="112"/>
    </location>
</feature>
<dbReference type="RefSeq" id="WP_067429828.1">
    <property type="nucleotide sequence ID" value="NZ_CP072598.1"/>
</dbReference>
<dbReference type="SMART" id="SM00422">
    <property type="entry name" value="HTH_MERR"/>
    <property type="match status" value="1"/>
</dbReference>
<dbReference type="Gene3D" id="1.10.1660.10">
    <property type="match status" value="1"/>
</dbReference>
<dbReference type="PANTHER" id="PTHR30204">
    <property type="entry name" value="REDOX-CYCLING DRUG-SENSING TRANSCRIPTIONAL ACTIVATOR SOXR"/>
    <property type="match status" value="1"/>
</dbReference>
<evidence type="ECO:0000256" key="2">
    <source>
        <dbReference type="SAM" id="Coils"/>
    </source>
</evidence>
<dbReference type="Proteomes" id="UP000059419">
    <property type="component" value="Chromosome 1"/>
</dbReference>
<dbReference type="InterPro" id="IPR047057">
    <property type="entry name" value="MerR_fam"/>
</dbReference>
<dbReference type="KEGG" id="ege:EM595_1514"/>
<dbReference type="InterPro" id="IPR000551">
    <property type="entry name" value="MerR-type_HTH_dom"/>
</dbReference>
<dbReference type="PATRIC" id="fig|1619313.3.peg.1569"/>
<evidence type="ECO:0000313" key="5">
    <source>
        <dbReference type="Proteomes" id="UP000059419"/>
    </source>
</evidence>
<keyword evidence="1" id="KW-0238">DNA-binding</keyword>
<dbReference type="PROSITE" id="PS50937">
    <property type="entry name" value="HTH_MERR_2"/>
    <property type="match status" value="1"/>
</dbReference>
<dbReference type="GO" id="GO:0003700">
    <property type="term" value="F:DNA-binding transcription factor activity"/>
    <property type="evidence" value="ECO:0007669"/>
    <property type="project" value="InterPro"/>
</dbReference>
<dbReference type="CDD" id="cd04784">
    <property type="entry name" value="HTH_CadR-PbrR"/>
    <property type="match status" value="1"/>
</dbReference>
<evidence type="ECO:0000313" key="4">
    <source>
        <dbReference type="EMBL" id="CUU23748.1"/>
    </source>
</evidence>
<sequence>MKIGQLARNSGFSVETLRYYEREGLIPPALRDDVNNYRHYQQAHLEAALFIRRCRALDMSHEEIRTLLDARARPEADCRAIDQLIESHLQHVQRRIDELQALEQQLIALRNSCLTASSVRDCAILQHLEQPAETHYPLAETHLGGSHHR</sequence>
<keyword evidence="5" id="KW-1185">Reference proteome</keyword>
<dbReference type="InterPro" id="IPR009061">
    <property type="entry name" value="DNA-bd_dom_put_sf"/>
</dbReference>
<protein>
    <recommendedName>
        <fullName evidence="3">HTH merR-type domain-containing protein</fullName>
    </recommendedName>
</protein>